<dbReference type="InterPro" id="IPR050203">
    <property type="entry name" value="Trp-tRNA_synthetase"/>
</dbReference>
<dbReference type="RefSeq" id="WP_073515689.1">
    <property type="nucleotide sequence ID" value="NZ_MPOM01000004.1"/>
</dbReference>
<evidence type="ECO:0000256" key="9">
    <source>
        <dbReference type="ARBA" id="ARBA00049929"/>
    </source>
</evidence>
<evidence type="ECO:0000256" key="3">
    <source>
        <dbReference type="ARBA" id="ARBA00022490"/>
    </source>
</evidence>
<dbReference type="EMBL" id="MPON01000001">
    <property type="protein sequence ID" value="OKA41093.1"/>
    <property type="molecule type" value="Genomic_DNA"/>
</dbReference>
<evidence type="ECO:0000256" key="11">
    <source>
        <dbReference type="RuleBase" id="RU363036"/>
    </source>
</evidence>
<dbReference type="GO" id="GO:0006436">
    <property type="term" value="P:tryptophanyl-tRNA aminoacylation"/>
    <property type="evidence" value="ECO:0007669"/>
    <property type="project" value="UniProtKB-UniRule"/>
</dbReference>
<evidence type="ECO:0000313" key="13">
    <source>
        <dbReference type="Proteomes" id="UP000186535"/>
    </source>
</evidence>
<evidence type="ECO:0000313" key="12">
    <source>
        <dbReference type="EMBL" id="OKA41093.1"/>
    </source>
</evidence>
<keyword evidence="3" id="KW-0963">Cytoplasm</keyword>
<accession>A0A1C4DZI7</accession>
<dbReference type="NCBIfam" id="TIGR00233">
    <property type="entry name" value="trpS"/>
    <property type="match status" value="1"/>
</dbReference>
<dbReference type="FunFam" id="3.40.50.620:FF:000144">
    <property type="entry name" value="Tryptophan--tRNA ligase"/>
    <property type="match status" value="1"/>
</dbReference>
<keyword evidence="7 11" id="KW-0648">Protein biosynthesis</keyword>
<gene>
    <name evidence="12" type="ORF">BJR07_04030</name>
</gene>
<name>A0A1C4DZI7_BACCE</name>
<comment type="caution">
    <text evidence="12">The sequence shown here is derived from an EMBL/GenBank/DDBJ whole genome shotgun (WGS) entry which is preliminary data.</text>
</comment>
<evidence type="ECO:0000256" key="8">
    <source>
        <dbReference type="ARBA" id="ARBA00023146"/>
    </source>
</evidence>
<evidence type="ECO:0000256" key="2">
    <source>
        <dbReference type="ARBA" id="ARBA00013161"/>
    </source>
</evidence>
<dbReference type="AlphaFoldDB" id="A0A1C4DZI7"/>
<dbReference type="CDD" id="cd00806">
    <property type="entry name" value="TrpRS_core"/>
    <property type="match status" value="1"/>
</dbReference>
<dbReference type="GO" id="GO:0004830">
    <property type="term" value="F:tryptophan-tRNA ligase activity"/>
    <property type="evidence" value="ECO:0007669"/>
    <property type="project" value="UniProtKB-UniRule"/>
</dbReference>
<dbReference type="EC" id="6.1.1.2" evidence="2 10"/>
<proteinExistence type="inferred from homology"/>
<sequence length="332" mass="37678">MNEKIMLTGIKPTGYPHVGNYIGAIKPALQMSKSNEGKALYFIADYHALNAVHDPEKFSNYTKEVAATWLSIGLGEDVIFYRQTEVPEILELAWILACLTPKGLMNRAHAYKAKVEQNKEAGLEVDAGVNMGLYTYPILMAADILLFQATHVPVGKDQIQHIEIARDIAAYFNHTFGTTFTLPEYVVQEEGAILPGLDGRKMSKSYGNVIPLFAEQEKLRKLIFKIKTDSSLPNEPKELETLFTIYKEFATEDEIQSMREKYETGIGWGDVKKELFRVVDRELAGPREKYEMYMNEPDLLYEALEKGAERAREIAKVNLAEIKKRIGFGRER</sequence>
<keyword evidence="4 11" id="KW-0436">Ligase</keyword>
<dbReference type="NCBIfam" id="NF009207">
    <property type="entry name" value="PRK12556.1"/>
    <property type="match status" value="1"/>
</dbReference>
<comment type="similarity">
    <text evidence="1 11">Belongs to the class-I aminoacyl-tRNA synthetase family.</text>
</comment>
<dbReference type="PROSITE" id="PS00178">
    <property type="entry name" value="AA_TRNA_LIGASE_I"/>
    <property type="match status" value="1"/>
</dbReference>
<keyword evidence="8 11" id="KW-0030">Aminoacyl-tRNA synthetase</keyword>
<organism evidence="12 13">
    <name type="scientific">Bacillus cereus</name>
    <dbReference type="NCBI Taxonomy" id="1396"/>
    <lineage>
        <taxon>Bacteria</taxon>
        <taxon>Bacillati</taxon>
        <taxon>Bacillota</taxon>
        <taxon>Bacilli</taxon>
        <taxon>Bacillales</taxon>
        <taxon>Bacillaceae</taxon>
        <taxon>Bacillus</taxon>
        <taxon>Bacillus cereus group</taxon>
    </lineage>
</organism>
<evidence type="ECO:0000256" key="4">
    <source>
        <dbReference type="ARBA" id="ARBA00022598"/>
    </source>
</evidence>
<protein>
    <recommendedName>
        <fullName evidence="2 10">Tryptophan--tRNA ligase</fullName>
        <ecNumber evidence="2 10">6.1.1.2</ecNumber>
    </recommendedName>
</protein>
<reference evidence="12 13" key="1">
    <citation type="submission" date="2016-11" db="EMBL/GenBank/DDBJ databases">
        <title>Identification of Bacillus cereus isolated from egg-white.</title>
        <authorList>
            <person name="Soni A."/>
            <person name="Oey I."/>
            <person name="Silcock P."/>
            <person name="Bremer P."/>
        </authorList>
    </citation>
    <scope>NUCLEOTIDE SEQUENCE [LARGE SCALE GENOMIC DNA]</scope>
    <source>
        <strain evidence="12 13">NZAS03</strain>
    </source>
</reference>
<evidence type="ECO:0000256" key="10">
    <source>
        <dbReference type="NCBIfam" id="TIGR00233"/>
    </source>
</evidence>
<evidence type="ECO:0000256" key="1">
    <source>
        <dbReference type="ARBA" id="ARBA00005594"/>
    </source>
</evidence>
<dbReference type="Gene3D" id="1.10.240.10">
    <property type="entry name" value="Tyrosyl-Transfer RNA Synthetase"/>
    <property type="match status" value="1"/>
</dbReference>
<dbReference type="GO" id="GO:0005829">
    <property type="term" value="C:cytosol"/>
    <property type="evidence" value="ECO:0007669"/>
    <property type="project" value="TreeGrafter"/>
</dbReference>
<evidence type="ECO:0000256" key="7">
    <source>
        <dbReference type="ARBA" id="ARBA00022917"/>
    </source>
</evidence>
<dbReference type="Proteomes" id="UP000186535">
    <property type="component" value="Unassembled WGS sequence"/>
</dbReference>
<keyword evidence="5 11" id="KW-0547">Nucleotide-binding</keyword>
<dbReference type="FunFam" id="1.10.240.10:FF:000005">
    <property type="entry name" value="Tryptophan--tRNA ligase"/>
    <property type="match status" value="1"/>
</dbReference>
<dbReference type="PRINTS" id="PR01039">
    <property type="entry name" value="TRNASYNTHTRP"/>
</dbReference>
<dbReference type="GO" id="GO:0005524">
    <property type="term" value="F:ATP binding"/>
    <property type="evidence" value="ECO:0007669"/>
    <property type="project" value="UniProtKB-KW"/>
</dbReference>
<dbReference type="Pfam" id="PF00579">
    <property type="entry name" value="tRNA-synt_1b"/>
    <property type="match status" value="1"/>
</dbReference>
<dbReference type="InterPro" id="IPR002306">
    <property type="entry name" value="Trp-tRNA-ligase"/>
</dbReference>
<evidence type="ECO:0000256" key="5">
    <source>
        <dbReference type="ARBA" id="ARBA00022741"/>
    </source>
</evidence>
<dbReference type="InterPro" id="IPR014729">
    <property type="entry name" value="Rossmann-like_a/b/a_fold"/>
</dbReference>
<dbReference type="PANTHER" id="PTHR43766">
    <property type="entry name" value="TRYPTOPHAN--TRNA LIGASE, MITOCHONDRIAL"/>
    <property type="match status" value="1"/>
</dbReference>
<comment type="catalytic activity">
    <reaction evidence="9">
        <text>tRNA(Trp) + L-tryptophan + ATP = L-tryptophyl-tRNA(Trp) + AMP + diphosphate + H(+)</text>
        <dbReference type="Rhea" id="RHEA:24080"/>
        <dbReference type="Rhea" id="RHEA-COMP:9671"/>
        <dbReference type="Rhea" id="RHEA-COMP:9705"/>
        <dbReference type="ChEBI" id="CHEBI:15378"/>
        <dbReference type="ChEBI" id="CHEBI:30616"/>
        <dbReference type="ChEBI" id="CHEBI:33019"/>
        <dbReference type="ChEBI" id="CHEBI:57912"/>
        <dbReference type="ChEBI" id="CHEBI:78442"/>
        <dbReference type="ChEBI" id="CHEBI:78535"/>
        <dbReference type="ChEBI" id="CHEBI:456215"/>
        <dbReference type="EC" id="6.1.1.2"/>
    </reaction>
</comment>
<dbReference type="PANTHER" id="PTHR43766:SF1">
    <property type="entry name" value="TRYPTOPHAN--TRNA LIGASE, MITOCHONDRIAL"/>
    <property type="match status" value="1"/>
</dbReference>
<dbReference type="InterPro" id="IPR001412">
    <property type="entry name" value="aa-tRNA-synth_I_CS"/>
</dbReference>
<evidence type="ECO:0000256" key="6">
    <source>
        <dbReference type="ARBA" id="ARBA00022840"/>
    </source>
</evidence>
<dbReference type="InterPro" id="IPR002305">
    <property type="entry name" value="aa-tRNA-synth_Ic"/>
</dbReference>
<dbReference type="Gene3D" id="3.40.50.620">
    <property type="entry name" value="HUPs"/>
    <property type="match status" value="1"/>
</dbReference>
<dbReference type="SUPFAM" id="SSF52374">
    <property type="entry name" value="Nucleotidylyl transferase"/>
    <property type="match status" value="1"/>
</dbReference>
<keyword evidence="6 11" id="KW-0067">ATP-binding</keyword>